<proteinExistence type="predicted"/>
<sequence>MEQDLEQRLVIFEREGLAAPAIVAFVRQILEWLEREAQCPGDEEHMGPLASHLLLALERVRRGEDLGSAWSPLVHEEASTLTVLPHLQDWAGQIRAQALQQLDLRLPAEEEDFLLLHLGALVLRGQEP</sequence>
<dbReference type="InterPro" id="IPR011608">
    <property type="entry name" value="PRD"/>
</dbReference>
<gene>
    <name evidence="2" type="ORF">A4R35_18820</name>
</gene>
<keyword evidence="3" id="KW-1185">Reference proteome</keyword>
<protein>
    <recommendedName>
        <fullName evidence="1">PRD domain-containing protein</fullName>
    </recommendedName>
</protein>
<dbReference type="RefSeq" id="WP_112432107.1">
    <property type="nucleotide sequence ID" value="NZ_MCIF01000002.1"/>
</dbReference>
<dbReference type="PROSITE" id="PS51372">
    <property type="entry name" value="PRD_2"/>
    <property type="match status" value="1"/>
</dbReference>
<dbReference type="AlphaFoldDB" id="A0A328VI17"/>
<accession>A0A328VI17</accession>
<dbReference type="Proteomes" id="UP000248706">
    <property type="component" value="Unassembled WGS sequence"/>
</dbReference>
<name>A0A328VI17_9CHLR</name>
<evidence type="ECO:0000259" key="1">
    <source>
        <dbReference type="PROSITE" id="PS51372"/>
    </source>
</evidence>
<dbReference type="GO" id="GO:0006355">
    <property type="term" value="P:regulation of DNA-templated transcription"/>
    <property type="evidence" value="ECO:0007669"/>
    <property type="project" value="InterPro"/>
</dbReference>
<feature type="domain" description="PRD" evidence="1">
    <location>
        <begin position="17"/>
        <end position="128"/>
    </location>
</feature>
<evidence type="ECO:0000313" key="2">
    <source>
        <dbReference type="EMBL" id="RAQ97598.1"/>
    </source>
</evidence>
<evidence type="ECO:0000313" key="3">
    <source>
        <dbReference type="Proteomes" id="UP000248706"/>
    </source>
</evidence>
<organism evidence="2 3">
    <name type="scientific">Thermogemmatispora tikiterensis</name>
    <dbReference type="NCBI Taxonomy" id="1825093"/>
    <lineage>
        <taxon>Bacteria</taxon>
        <taxon>Bacillati</taxon>
        <taxon>Chloroflexota</taxon>
        <taxon>Ktedonobacteria</taxon>
        <taxon>Thermogemmatisporales</taxon>
        <taxon>Thermogemmatisporaceae</taxon>
        <taxon>Thermogemmatispora</taxon>
    </lineage>
</organism>
<dbReference type="InterPro" id="IPR036634">
    <property type="entry name" value="PRD_sf"/>
</dbReference>
<comment type="caution">
    <text evidence="2">The sequence shown here is derived from an EMBL/GenBank/DDBJ whole genome shotgun (WGS) entry which is preliminary data.</text>
</comment>
<dbReference type="OrthoDB" id="3747487at2"/>
<dbReference type="SUPFAM" id="SSF63520">
    <property type="entry name" value="PTS-regulatory domain, PRD"/>
    <property type="match status" value="1"/>
</dbReference>
<reference evidence="2 3" key="1">
    <citation type="submission" date="2016-08" db="EMBL/GenBank/DDBJ databases">
        <title>Analysis of Carbohydrate Active Enzymes in Thermogemmatispora T81 Reveals Carbohydrate Degradation Ability.</title>
        <authorList>
            <person name="Tomazini A."/>
            <person name="Lal S."/>
            <person name="Stott M."/>
            <person name="Henrissat B."/>
            <person name="Polikarpov I."/>
            <person name="Sparling R."/>
            <person name="Levin D.B."/>
        </authorList>
    </citation>
    <scope>NUCLEOTIDE SEQUENCE [LARGE SCALE GENOMIC DNA]</scope>
    <source>
        <strain evidence="2 3">T81</strain>
    </source>
</reference>
<dbReference type="EMBL" id="MCIF01000002">
    <property type="protein sequence ID" value="RAQ97598.1"/>
    <property type="molecule type" value="Genomic_DNA"/>
</dbReference>
<dbReference type="Gene3D" id="1.10.1790.10">
    <property type="entry name" value="PRD domain"/>
    <property type="match status" value="1"/>
</dbReference>